<dbReference type="PANTHER" id="PTHR34203:SF15">
    <property type="entry name" value="SLL1173 PROTEIN"/>
    <property type="match status" value="1"/>
</dbReference>
<keyword evidence="2" id="KW-0808">Transferase</keyword>
<dbReference type="EMBL" id="DXEV01000170">
    <property type="protein sequence ID" value="HIX57533.1"/>
    <property type="molecule type" value="Genomic_DNA"/>
</dbReference>
<evidence type="ECO:0000259" key="1">
    <source>
        <dbReference type="Pfam" id="PF05050"/>
    </source>
</evidence>
<proteinExistence type="predicted"/>
<dbReference type="InterPro" id="IPR006342">
    <property type="entry name" value="FkbM_mtfrase"/>
</dbReference>
<sequence>MSFVESLQAAQQTLSTALAQQASPFIVNQHKIAQCIALMSDELSRVNYQSEISYLMLRDINKPLAAQISPFTEADWQHVVERWQGFVKSPECPKMVCTQGEQGYMANMLMTTFIAGQYRYNDEVKVAKDEIFVDCGACFGDTALWAYQQGAAEVYSFEPSPYNFAVLERNIEANNHDKSKCFNLAVGEAKGKLSFAAAPGMAGASHADAHGNIQVDCVVLDDFFAEHNIKPTFLKFDIEGAEYGALKGCRKTITELKPKLTVCLYHQISDMWRLPLLIHEMVPEYRFYCRKNNVHNEFILYATI</sequence>
<evidence type="ECO:0000313" key="3">
    <source>
        <dbReference type="Proteomes" id="UP000886829"/>
    </source>
</evidence>
<reference evidence="2" key="1">
    <citation type="journal article" date="2021" name="PeerJ">
        <title>Extensive microbial diversity within the chicken gut microbiome revealed by metagenomics and culture.</title>
        <authorList>
            <person name="Gilroy R."/>
            <person name="Ravi A."/>
            <person name="Getino M."/>
            <person name="Pursley I."/>
            <person name="Horton D.L."/>
            <person name="Alikhan N.F."/>
            <person name="Baker D."/>
            <person name="Gharbi K."/>
            <person name="Hall N."/>
            <person name="Watson M."/>
            <person name="Adriaenssens E.M."/>
            <person name="Foster-Nyarko E."/>
            <person name="Jarju S."/>
            <person name="Secka A."/>
            <person name="Antonio M."/>
            <person name="Oren A."/>
            <person name="Chaudhuri R.R."/>
            <person name="La Ragione R."/>
            <person name="Hildebrand F."/>
            <person name="Pallen M.J."/>
        </authorList>
    </citation>
    <scope>NUCLEOTIDE SEQUENCE</scope>
    <source>
        <strain evidence="2">USASDec5-558</strain>
    </source>
</reference>
<dbReference type="GO" id="GO:0032259">
    <property type="term" value="P:methylation"/>
    <property type="evidence" value="ECO:0007669"/>
    <property type="project" value="UniProtKB-KW"/>
</dbReference>
<dbReference type="SUPFAM" id="SSF53335">
    <property type="entry name" value="S-adenosyl-L-methionine-dependent methyltransferases"/>
    <property type="match status" value="1"/>
</dbReference>
<organism evidence="2 3">
    <name type="scientific">Candidatus Anaerobiospirillum pullistercoris</name>
    <dbReference type="NCBI Taxonomy" id="2838452"/>
    <lineage>
        <taxon>Bacteria</taxon>
        <taxon>Pseudomonadati</taxon>
        <taxon>Pseudomonadota</taxon>
        <taxon>Gammaproteobacteria</taxon>
        <taxon>Aeromonadales</taxon>
        <taxon>Succinivibrionaceae</taxon>
        <taxon>Anaerobiospirillum</taxon>
    </lineage>
</organism>
<dbReference type="PANTHER" id="PTHR34203">
    <property type="entry name" value="METHYLTRANSFERASE, FKBM FAMILY PROTEIN"/>
    <property type="match status" value="1"/>
</dbReference>
<dbReference type="AlphaFoldDB" id="A0A9D2B1C2"/>
<reference evidence="2" key="2">
    <citation type="submission" date="2021-04" db="EMBL/GenBank/DDBJ databases">
        <authorList>
            <person name="Gilroy R."/>
        </authorList>
    </citation>
    <scope>NUCLEOTIDE SEQUENCE</scope>
    <source>
        <strain evidence="2">USASDec5-558</strain>
    </source>
</reference>
<accession>A0A9D2B1C2</accession>
<comment type="caution">
    <text evidence="2">The sequence shown here is derived from an EMBL/GenBank/DDBJ whole genome shotgun (WGS) entry which is preliminary data.</text>
</comment>
<dbReference type="Pfam" id="PF05050">
    <property type="entry name" value="Methyltransf_21"/>
    <property type="match status" value="1"/>
</dbReference>
<dbReference type="GO" id="GO:0008168">
    <property type="term" value="F:methyltransferase activity"/>
    <property type="evidence" value="ECO:0007669"/>
    <property type="project" value="UniProtKB-KW"/>
</dbReference>
<dbReference type="Gene3D" id="3.40.50.150">
    <property type="entry name" value="Vaccinia Virus protein VP39"/>
    <property type="match status" value="1"/>
</dbReference>
<evidence type="ECO:0000313" key="2">
    <source>
        <dbReference type="EMBL" id="HIX57533.1"/>
    </source>
</evidence>
<dbReference type="NCBIfam" id="TIGR01444">
    <property type="entry name" value="fkbM_fam"/>
    <property type="match status" value="1"/>
</dbReference>
<gene>
    <name evidence="2" type="ORF">H9850_08700</name>
</gene>
<dbReference type="InterPro" id="IPR029063">
    <property type="entry name" value="SAM-dependent_MTases_sf"/>
</dbReference>
<protein>
    <submittedName>
        <fullName evidence="2">FkbM family methyltransferase</fullName>
    </submittedName>
</protein>
<name>A0A9D2B1C2_9GAMM</name>
<feature type="domain" description="Methyltransferase FkbM" evidence="1">
    <location>
        <begin position="134"/>
        <end position="272"/>
    </location>
</feature>
<dbReference type="Proteomes" id="UP000886829">
    <property type="component" value="Unassembled WGS sequence"/>
</dbReference>
<keyword evidence="2" id="KW-0489">Methyltransferase</keyword>
<dbReference type="InterPro" id="IPR052514">
    <property type="entry name" value="SAM-dependent_MTase"/>
</dbReference>